<organism evidence="1">
    <name type="scientific">hydrocarbon metagenome</name>
    <dbReference type="NCBI Taxonomy" id="938273"/>
    <lineage>
        <taxon>unclassified sequences</taxon>
        <taxon>metagenomes</taxon>
        <taxon>ecological metagenomes</taxon>
    </lineage>
</organism>
<name>A0A0W8G9Z3_9ZZZZ</name>
<gene>
    <name evidence="1" type="ORF">ASZ90_000800</name>
</gene>
<proteinExistence type="predicted"/>
<reference evidence="1" key="1">
    <citation type="journal article" date="2015" name="Proc. Natl. Acad. Sci. U.S.A.">
        <title>Networks of energetic and metabolic interactions define dynamics in microbial communities.</title>
        <authorList>
            <person name="Embree M."/>
            <person name="Liu J.K."/>
            <person name="Al-Bassam M.M."/>
            <person name="Zengler K."/>
        </authorList>
    </citation>
    <scope>NUCLEOTIDE SEQUENCE</scope>
</reference>
<accession>A0A0W8G9Z3</accession>
<protein>
    <submittedName>
        <fullName evidence="1">Uncharacterized protein</fullName>
    </submittedName>
</protein>
<evidence type="ECO:0000313" key="1">
    <source>
        <dbReference type="EMBL" id="KUG29315.1"/>
    </source>
</evidence>
<sequence length="122" mass="14262">MEQMTDAERAALKKAIYDKISPRRKKFIDKVGYDAWDPFPEPHDPLDIRKDPTQRTSQQLIREFLQTRAQGEASTEFSKGAWELCLGVMNGSERHRGMYEFCRWYQELLDREGIEGKLGPKP</sequence>
<comment type="caution">
    <text evidence="1">The sequence shown here is derived from an EMBL/GenBank/DDBJ whole genome shotgun (WGS) entry which is preliminary data.</text>
</comment>
<dbReference type="AlphaFoldDB" id="A0A0W8G9Z3"/>
<dbReference type="EMBL" id="LNQE01000102">
    <property type="protein sequence ID" value="KUG29315.1"/>
    <property type="molecule type" value="Genomic_DNA"/>
</dbReference>